<dbReference type="PANTHER" id="PTHR46913">
    <property type="entry name" value="RING-H2 FINGER PROTEIN ATL16"/>
    <property type="match status" value="1"/>
</dbReference>
<reference evidence="18" key="1">
    <citation type="submission" date="2018-05" db="EMBL/GenBank/DDBJ databases">
        <title>Draft genome of Mucuna pruriens seed.</title>
        <authorList>
            <person name="Nnadi N.E."/>
            <person name="Vos R."/>
            <person name="Hasami M.H."/>
            <person name="Devisetty U.K."/>
            <person name="Aguiy J.C."/>
        </authorList>
    </citation>
    <scope>NUCLEOTIDE SEQUENCE [LARGE SCALE GENOMIC DNA]</scope>
    <source>
        <strain evidence="18">JCA_2017</strain>
    </source>
</reference>
<comment type="catalytic activity">
    <reaction evidence="1">
        <text>S-ubiquitinyl-[E2 ubiquitin-conjugating enzyme]-L-cysteine + [acceptor protein]-L-lysine = [E2 ubiquitin-conjugating enzyme]-L-cysteine + N(6)-ubiquitinyl-[acceptor protein]-L-lysine.</text>
        <dbReference type="EC" id="2.3.2.27"/>
    </reaction>
</comment>
<keyword evidence="10" id="KW-0862">Zinc</keyword>
<gene>
    <name evidence="18" type="primary">ATL1</name>
    <name evidence="18" type="ORF">CR513_37369</name>
</gene>
<evidence type="ECO:0000256" key="7">
    <source>
        <dbReference type="ARBA" id="ARBA00022723"/>
    </source>
</evidence>
<name>A0A371FU78_MUCPR</name>
<dbReference type="GO" id="GO:0008270">
    <property type="term" value="F:zinc ion binding"/>
    <property type="evidence" value="ECO:0007669"/>
    <property type="project" value="UniProtKB-KW"/>
</dbReference>
<evidence type="ECO:0000313" key="19">
    <source>
        <dbReference type="Proteomes" id="UP000257109"/>
    </source>
</evidence>
<dbReference type="FunFam" id="3.30.40.10:FF:000187">
    <property type="entry name" value="E3 ubiquitin-protein ligase ATL6"/>
    <property type="match status" value="1"/>
</dbReference>
<keyword evidence="8 14" id="KW-0863">Zinc-finger</keyword>
<comment type="similarity">
    <text evidence="13">Belongs to the RING-type zinc finger family. ATL subfamily.</text>
</comment>
<evidence type="ECO:0000256" key="10">
    <source>
        <dbReference type="ARBA" id="ARBA00022833"/>
    </source>
</evidence>
<feature type="transmembrane region" description="Helical" evidence="16">
    <location>
        <begin position="56"/>
        <end position="79"/>
    </location>
</feature>
<feature type="compositionally biased region" description="Low complexity" evidence="15">
    <location>
        <begin position="355"/>
        <end position="368"/>
    </location>
</feature>
<dbReference type="PROSITE" id="PS50089">
    <property type="entry name" value="ZF_RING_2"/>
    <property type="match status" value="1"/>
</dbReference>
<dbReference type="Gene3D" id="3.30.40.10">
    <property type="entry name" value="Zinc/RING finger domain, C3HC4 (zinc finger)"/>
    <property type="match status" value="1"/>
</dbReference>
<proteinExistence type="inferred from homology"/>
<dbReference type="EC" id="2.3.2.27" evidence="4"/>
<evidence type="ECO:0000256" key="9">
    <source>
        <dbReference type="ARBA" id="ARBA00022786"/>
    </source>
</evidence>
<dbReference type="PANTHER" id="PTHR46913:SF1">
    <property type="entry name" value="RING-H2 FINGER PROTEIN ATL16"/>
    <property type="match status" value="1"/>
</dbReference>
<dbReference type="CDD" id="cd16461">
    <property type="entry name" value="RING-H2_EL5-like"/>
    <property type="match status" value="1"/>
</dbReference>
<evidence type="ECO:0000256" key="15">
    <source>
        <dbReference type="SAM" id="MobiDB-lite"/>
    </source>
</evidence>
<dbReference type="GO" id="GO:0061630">
    <property type="term" value="F:ubiquitin protein ligase activity"/>
    <property type="evidence" value="ECO:0007669"/>
    <property type="project" value="UniProtKB-EC"/>
</dbReference>
<dbReference type="InterPro" id="IPR044600">
    <property type="entry name" value="ATL1/ATL16-like"/>
</dbReference>
<dbReference type="InterPro" id="IPR013083">
    <property type="entry name" value="Znf_RING/FYVE/PHD"/>
</dbReference>
<dbReference type="GO" id="GO:0016020">
    <property type="term" value="C:membrane"/>
    <property type="evidence" value="ECO:0007669"/>
    <property type="project" value="UniProtKB-SubCell"/>
</dbReference>
<dbReference type="OrthoDB" id="8062037at2759"/>
<evidence type="ECO:0000313" key="18">
    <source>
        <dbReference type="EMBL" id="RDX81907.1"/>
    </source>
</evidence>
<evidence type="ECO:0000256" key="14">
    <source>
        <dbReference type="PROSITE-ProRule" id="PRU00175"/>
    </source>
</evidence>
<keyword evidence="11 16" id="KW-1133">Transmembrane helix</keyword>
<keyword evidence="9" id="KW-0833">Ubl conjugation pathway</keyword>
<evidence type="ECO:0000256" key="12">
    <source>
        <dbReference type="ARBA" id="ARBA00023136"/>
    </source>
</evidence>
<evidence type="ECO:0000256" key="16">
    <source>
        <dbReference type="SAM" id="Phobius"/>
    </source>
</evidence>
<comment type="subcellular location">
    <subcellularLocation>
        <location evidence="2">Membrane</location>
        <topology evidence="2">Single-pass membrane protein</topology>
    </subcellularLocation>
</comment>
<evidence type="ECO:0000256" key="2">
    <source>
        <dbReference type="ARBA" id="ARBA00004167"/>
    </source>
</evidence>
<comment type="caution">
    <text evidence="18">The sequence shown here is derived from an EMBL/GenBank/DDBJ whole genome shotgun (WGS) entry which is preliminary data.</text>
</comment>
<dbReference type="Proteomes" id="UP000257109">
    <property type="component" value="Unassembled WGS sequence"/>
</dbReference>
<keyword evidence="12 16" id="KW-0472">Membrane</keyword>
<keyword evidence="7" id="KW-0479">Metal-binding</keyword>
<evidence type="ECO:0000256" key="5">
    <source>
        <dbReference type="ARBA" id="ARBA00022679"/>
    </source>
</evidence>
<sequence>MEKGRFYYHSGNMDLVSRRYLIYASQHVSQPQALSPITSPGISIFHPHQHSSSTSFPIIAIAIIGIMATAFLLVSYYIFVIKCCLNWHRIDVLRRFSPSRRRQDPSPIYSPGTGTRGLDEALIRLIPVIQYKAQGNGELGERSFGECAVCLNEFQQDEKLRIIPNCSHVFHIDCIDVWLQSNANCPLCRTSISLTSRFHIDQLLTLRPSSPQDQNPPRENLIGGDEDFVVIELGNDHDRSQNLQERGNTLELPLPTCFISPSSPRKLEHRSVQNKKAMKLHKVTSMGDECIDIRAKDDQFSVQPIRRSFSMDSSGDRQFYLAVQEALRLHNRQVSEVSSIEGCSGSGSRAKRSFFSFGHGSRSRSSVQPSPPKSCTLSMPCARKHGQGLQDLLHTSGTREMLHLCQKEISLWSVQEHSTKNKNNNS</sequence>
<dbReference type="SMART" id="SM00184">
    <property type="entry name" value="RING"/>
    <property type="match status" value="1"/>
</dbReference>
<keyword evidence="19" id="KW-1185">Reference proteome</keyword>
<dbReference type="InterPro" id="IPR001841">
    <property type="entry name" value="Znf_RING"/>
</dbReference>
<evidence type="ECO:0000256" key="8">
    <source>
        <dbReference type="ARBA" id="ARBA00022771"/>
    </source>
</evidence>
<evidence type="ECO:0000256" key="1">
    <source>
        <dbReference type="ARBA" id="ARBA00000900"/>
    </source>
</evidence>
<dbReference type="GO" id="GO:0016567">
    <property type="term" value="P:protein ubiquitination"/>
    <property type="evidence" value="ECO:0007669"/>
    <property type="project" value="InterPro"/>
</dbReference>
<evidence type="ECO:0000256" key="6">
    <source>
        <dbReference type="ARBA" id="ARBA00022692"/>
    </source>
</evidence>
<keyword evidence="5" id="KW-0808">Transferase</keyword>
<evidence type="ECO:0000256" key="11">
    <source>
        <dbReference type="ARBA" id="ARBA00022989"/>
    </source>
</evidence>
<evidence type="ECO:0000256" key="3">
    <source>
        <dbReference type="ARBA" id="ARBA00004906"/>
    </source>
</evidence>
<feature type="region of interest" description="Disordered" evidence="15">
    <location>
        <begin position="355"/>
        <end position="375"/>
    </location>
</feature>
<dbReference type="Pfam" id="PF13639">
    <property type="entry name" value="zf-RING_2"/>
    <property type="match status" value="1"/>
</dbReference>
<evidence type="ECO:0000256" key="13">
    <source>
        <dbReference type="ARBA" id="ARBA00024209"/>
    </source>
</evidence>
<accession>A0A371FU78</accession>
<keyword evidence="6 16" id="KW-0812">Transmembrane</keyword>
<feature type="domain" description="RING-type" evidence="17">
    <location>
        <begin position="147"/>
        <end position="189"/>
    </location>
</feature>
<evidence type="ECO:0000259" key="17">
    <source>
        <dbReference type="PROSITE" id="PS50089"/>
    </source>
</evidence>
<protein>
    <recommendedName>
        <fullName evidence="4">RING-type E3 ubiquitin transferase</fullName>
        <ecNumber evidence="4">2.3.2.27</ecNumber>
    </recommendedName>
</protein>
<dbReference type="EMBL" id="QJKJ01007796">
    <property type="protein sequence ID" value="RDX81907.1"/>
    <property type="molecule type" value="Genomic_DNA"/>
</dbReference>
<feature type="non-terminal residue" evidence="18">
    <location>
        <position position="1"/>
    </location>
</feature>
<organism evidence="18 19">
    <name type="scientific">Mucuna pruriens</name>
    <name type="common">Velvet bean</name>
    <name type="synonym">Dolichos pruriens</name>
    <dbReference type="NCBI Taxonomy" id="157652"/>
    <lineage>
        <taxon>Eukaryota</taxon>
        <taxon>Viridiplantae</taxon>
        <taxon>Streptophyta</taxon>
        <taxon>Embryophyta</taxon>
        <taxon>Tracheophyta</taxon>
        <taxon>Spermatophyta</taxon>
        <taxon>Magnoliopsida</taxon>
        <taxon>eudicotyledons</taxon>
        <taxon>Gunneridae</taxon>
        <taxon>Pentapetalae</taxon>
        <taxon>rosids</taxon>
        <taxon>fabids</taxon>
        <taxon>Fabales</taxon>
        <taxon>Fabaceae</taxon>
        <taxon>Papilionoideae</taxon>
        <taxon>50 kb inversion clade</taxon>
        <taxon>NPAAA clade</taxon>
        <taxon>indigoferoid/millettioid clade</taxon>
        <taxon>Phaseoleae</taxon>
        <taxon>Mucuna</taxon>
    </lineage>
</organism>
<evidence type="ECO:0000256" key="4">
    <source>
        <dbReference type="ARBA" id="ARBA00012483"/>
    </source>
</evidence>
<comment type="pathway">
    <text evidence="3">Protein modification; protein ubiquitination.</text>
</comment>
<dbReference type="SUPFAM" id="SSF57850">
    <property type="entry name" value="RING/U-box"/>
    <property type="match status" value="1"/>
</dbReference>
<dbReference type="AlphaFoldDB" id="A0A371FU78"/>